<dbReference type="Proteomes" id="UP000604825">
    <property type="component" value="Unassembled WGS sequence"/>
</dbReference>
<reference evidence="3" key="1">
    <citation type="submission" date="2020-10" db="EMBL/GenBank/DDBJ databases">
        <authorList>
            <person name="Han B."/>
            <person name="Lu T."/>
            <person name="Zhao Q."/>
            <person name="Huang X."/>
            <person name="Zhao Y."/>
        </authorList>
    </citation>
    <scope>NUCLEOTIDE SEQUENCE</scope>
</reference>
<dbReference type="EMBL" id="CAJGYO010000010">
    <property type="protein sequence ID" value="CAD6257745.1"/>
    <property type="molecule type" value="Genomic_DNA"/>
</dbReference>
<name>A0A811QNY0_9POAL</name>
<organism evidence="3 4">
    <name type="scientific">Miscanthus lutarioriparius</name>
    <dbReference type="NCBI Taxonomy" id="422564"/>
    <lineage>
        <taxon>Eukaryota</taxon>
        <taxon>Viridiplantae</taxon>
        <taxon>Streptophyta</taxon>
        <taxon>Embryophyta</taxon>
        <taxon>Tracheophyta</taxon>
        <taxon>Spermatophyta</taxon>
        <taxon>Magnoliopsida</taxon>
        <taxon>Liliopsida</taxon>
        <taxon>Poales</taxon>
        <taxon>Poaceae</taxon>
        <taxon>PACMAD clade</taxon>
        <taxon>Panicoideae</taxon>
        <taxon>Andropogonodae</taxon>
        <taxon>Andropogoneae</taxon>
        <taxon>Saccharinae</taxon>
        <taxon>Miscanthus</taxon>
    </lineage>
</organism>
<dbReference type="PANTHER" id="PTHR10492:SF93">
    <property type="entry name" value="ATP-DEPENDENT DNA HELICASE"/>
    <property type="match status" value="1"/>
</dbReference>
<proteinExistence type="predicted"/>
<evidence type="ECO:0000313" key="3">
    <source>
        <dbReference type="EMBL" id="CAD6257745.1"/>
    </source>
</evidence>
<evidence type="ECO:0000313" key="4">
    <source>
        <dbReference type="Proteomes" id="UP000604825"/>
    </source>
</evidence>
<sequence>MVRGGGTPGLGRRRAAPGPPLLRRRPPVSPAAAAIPGQRPDARPDIVSRIFKLKVDELVSELKKGTYFGKTRAVLYIVEFQKRGLPHVHILVWLQEVPDKQSDLIGYNLVDEFMVHGPCGEINQKCPCMKNSKCSKFFPKDYQANTLVGEDGFVRYRRRPDTGHFVERYGVRLDNSGSQPLESLDAQRQSVDVDEVKEYIDCRYLSSHEAIWRMFEFDIHYRTPAVERLAVHLPWMNTIVYPARQPLADIVDDPRHMRTTLTEWFSANRMYPCVRDLTYIEFPTKWVWNRKDKAWRPRKGPTKIGRAIYINPSCGELYYLRMLLNVVKGATSYEDLRTISGVLYPTFKDARQLWASLAMIVSGVRL</sequence>
<keyword evidence="4" id="KW-1185">Reference proteome</keyword>
<evidence type="ECO:0000256" key="1">
    <source>
        <dbReference type="SAM" id="MobiDB-lite"/>
    </source>
</evidence>
<comment type="caution">
    <text evidence="3">The sequence shown here is derived from an EMBL/GenBank/DDBJ whole genome shotgun (WGS) entry which is preliminary data.</text>
</comment>
<feature type="domain" description="Helitron helicase-like" evidence="2">
    <location>
        <begin position="36"/>
        <end position="92"/>
    </location>
</feature>
<protein>
    <recommendedName>
        <fullName evidence="2">Helitron helicase-like domain-containing protein</fullName>
    </recommendedName>
</protein>
<evidence type="ECO:0000259" key="2">
    <source>
        <dbReference type="Pfam" id="PF14214"/>
    </source>
</evidence>
<gene>
    <name evidence="3" type="ORF">NCGR_LOCUS41229</name>
</gene>
<accession>A0A811QNY0</accession>
<dbReference type="Pfam" id="PF14214">
    <property type="entry name" value="Helitron_like_N"/>
    <property type="match status" value="1"/>
</dbReference>
<dbReference type="AlphaFoldDB" id="A0A811QNY0"/>
<dbReference type="OrthoDB" id="669942at2759"/>
<feature type="region of interest" description="Disordered" evidence="1">
    <location>
        <begin position="1"/>
        <end position="40"/>
    </location>
</feature>
<dbReference type="PANTHER" id="PTHR10492">
    <property type="match status" value="1"/>
</dbReference>
<dbReference type="InterPro" id="IPR025476">
    <property type="entry name" value="Helitron_helicase-like"/>
</dbReference>